<feature type="domain" description="PDZ" evidence="13">
    <location>
        <begin position="265"/>
        <end position="360"/>
    </location>
</feature>
<dbReference type="PRINTS" id="PR00834">
    <property type="entry name" value="PROTEASES2C"/>
</dbReference>
<dbReference type="PANTHER" id="PTHR22939:SF130">
    <property type="entry name" value="PERIPLASMIC SERINE ENDOPROTEASE DEGP-LIKE-RELATED"/>
    <property type="match status" value="1"/>
</dbReference>
<evidence type="ECO:0000256" key="12">
    <source>
        <dbReference type="SAM" id="MobiDB-lite"/>
    </source>
</evidence>
<dbReference type="CDD" id="cd10839">
    <property type="entry name" value="cpPDZ1_DegP-like"/>
    <property type="match status" value="1"/>
</dbReference>
<dbReference type="InterPro" id="IPR036034">
    <property type="entry name" value="PDZ_sf"/>
</dbReference>
<dbReference type="SUPFAM" id="SSF50494">
    <property type="entry name" value="Trypsin-like serine proteases"/>
    <property type="match status" value="1"/>
</dbReference>
<proteinExistence type="inferred from homology"/>
<evidence type="ECO:0000256" key="3">
    <source>
        <dbReference type="ARBA" id="ARBA00010541"/>
    </source>
</evidence>
<dbReference type="GO" id="GO:0006508">
    <property type="term" value="P:proteolysis"/>
    <property type="evidence" value="ECO:0007669"/>
    <property type="project" value="UniProtKB-KW"/>
</dbReference>
<dbReference type="InterPro" id="IPR009003">
    <property type="entry name" value="Peptidase_S1_PA"/>
</dbReference>
<feature type="region of interest" description="Disordered" evidence="12">
    <location>
        <begin position="74"/>
        <end position="97"/>
    </location>
</feature>
<dbReference type="Pfam" id="PF13365">
    <property type="entry name" value="Trypsin_2"/>
    <property type="match status" value="1"/>
</dbReference>
<evidence type="ECO:0000256" key="9">
    <source>
        <dbReference type="ARBA" id="ARBA00022825"/>
    </source>
</evidence>
<dbReference type="InterPro" id="IPR001940">
    <property type="entry name" value="Peptidase_S1C"/>
</dbReference>
<dbReference type="GO" id="GO:0042597">
    <property type="term" value="C:periplasmic space"/>
    <property type="evidence" value="ECO:0007669"/>
    <property type="project" value="UniProtKB-SubCell"/>
</dbReference>
<accession>A0A0R3N3T8</accession>
<gene>
    <name evidence="14" type="ORF">CQ13_24825</name>
</gene>
<keyword evidence="9" id="KW-0720">Serine protease</keyword>
<dbReference type="RefSeq" id="WP_057844128.1">
    <property type="nucleotide sequence ID" value="NZ_LLYA01000153.1"/>
</dbReference>
<evidence type="ECO:0000313" key="14">
    <source>
        <dbReference type="EMBL" id="KRR24637.1"/>
    </source>
</evidence>
<dbReference type="Gene3D" id="2.30.42.10">
    <property type="match status" value="1"/>
</dbReference>
<dbReference type="PROSITE" id="PS50106">
    <property type="entry name" value="PDZ"/>
    <property type="match status" value="1"/>
</dbReference>
<dbReference type="Gene3D" id="2.40.10.120">
    <property type="match status" value="1"/>
</dbReference>
<dbReference type="AlphaFoldDB" id="A0A0R3N3T8"/>
<keyword evidence="7" id="KW-0574">Periplasm</keyword>
<evidence type="ECO:0000256" key="11">
    <source>
        <dbReference type="ARBA" id="ARBA00032850"/>
    </source>
</evidence>
<evidence type="ECO:0000259" key="13">
    <source>
        <dbReference type="PROSITE" id="PS50106"/>
    </source>
</evidence>
<reference evidence="14 15" key="1">
    <citation type="submission" date="2014-03" db="EMBL/GenBank/DDBJ databases">
        <title>Bradyrhizobium valentinum sp. nov., isolated from effective nodules of Lupinus mariae-josephae, a lupine endemic of basic-lime soils in Eastern Spain.</title>
        <authorList>
            <person name="Duran D."/>
            <person name="Rey L."/>
            <person name="Navarro A."/>
            <person name="Busquets A."/>
            <person name="Imperial J."/>
            <person name="Ruiz-Argueso T."/>
        </authorList>
    </citation>
    <scope>NUCLEOTIDE SEQUENCE [LARGE SCALE GENOMIC DNA]</scope>
    <source>
        <strain evidence="14 15">Ro19</strain>
    </source>
</reference>
<organism evidence="14 15">
    <name type="scientific">Bradyrhizobium retamae</name>
    <dbReference type="NCBI Taxonomy" id="1300035"/>
    <lineage>
        <taxon>Bacteria</taxon>
        <taxon>Pseudomonadati</taxon>
        <taxon>Pseudomonadota</taxon>
        <taxon>Alphaproteobacteria</taxon>
        <taxon>Hyphomicrobiales</taxon>
        <taxon>Nitrobacteraceae</taxon>
        <taxon>Bradyrhizobium</taxon>
    </lineage>
</organism>
<dbReference type="EMBL" id="LLYA01000153">
    <property type="protein sequence ID" value="KRR24637.1"/>
    <property type="molecule type" value="Genomic_DNA"/>
</dbReference>
<comment type="subcellular location">
    <subcellularLocation>
        <location evidence="2">Periplasm</location>
    </subcellularLocation>
</comment>
<evidence type="ECO:0000256" key="7">
    <source>
        <dbReference type="ARBA" id="ARBA00022764"/>
    </source>
</evidence>
<evidence type="ECO:0000256" key="2">
    <source>
        <dbReference type="ARBA" id="ARBA00004418"/>
    </source>
</evidence>
<keyword evidence="15" id="KW-1185">Reference proteome</keyword>
<evidence type="ECO:0000256" key="5">
    <source>
        <dbReference type="ARBA" id="ARBA00013958"/>
    </source>
</evidence>
<evidence type="ECO:0000313" key="15">
    <source>
        <dbReference type="Proteomes" id="UP000052023"/>
    </source>
</evidence>
<evidence type="ECO:0000256" key="6">
    <source>
        <dbReference type="ARBA" id="ARBA00022670"/>
    </source>
</evidence>
<name>A0A0R3N3T8_9BRAD</name>
<comment type="caution">
    <text evidence="14">The sequence shown here is derived from an EMBL/GenBank/DDBJ whole genome shotgun (WGS) entry which is preliminary data.</text>
</comment>
<evidence type="ECO:0000256" key="10">
    <source>
        <dbReference type="ARBA" id="ARBA00023016"/>
    </source>
</evidence>
<sequence length="384" mass="39486">MGGTIAAIVVIASIAQAQTINTRGQTAFAGEPSTLMHRVADRTGGGGPGGFADLAERVEPAVIGVSSKAAANSKGLPDRLFGTPDQGPPNKQIPAPNARDQLVSFGSGFFISADGYAVTNSHVVEDGDTAEIRTNDNKTYSAKVIGKDSLTDVALIKVDGRSDFSYVKLVDELPRVGDWVLAAGSPFGLGGTVTAGIVSARERDIETGSATDFIQIDAPINQGNSGGPSFNASGDVVGVNSKILSSSEGSVGVAFAVPADTVKAVVSQLKDKGAVTRGWIGAKVQPVTPDIADSLGVNHLHGAIVVSVQDDGPAARAGLRRGDVITAAEGQLIKNAKELTKKIHAMAPGSSIRLAMLREGRENSLNVALGQMPDQPEVPPAIRR</sequence>
<dbReference type="Proteomes" id="UP000052023">
    <property type="component" value="Unassembled WGS sequence"/>
</dbReference>
<keyword evidence="6" id="KW-0645">Protease</keyword>
<evidence type="ECO:0000256" key="8">
    <source>
        <dbReference type="ARBA" id="ARBA00022801"/>
    </source>
</evidence>
<protein>
    <recommendedName>
        <fullName evidence="5">Probable periplasmic serine endoprotease DegP-like</fullName>
        <ecNumber evidence="4">3.4.21.107</ecNumber>
    </recommendedName>
    <alternativeName>
        <fullName evidence="11">Protease Do</fullName>
    </alternativeName>
</protein>
<comment type="catalytic activity">
    <reaction evidence="1">
        <text>Acts on substrates that are at least partially unfolded. The cleavage site P1 residue is normally between a pair of hydrophobic residues, such as Val-|-Val.</text>
        <dbReference type="EC" id="3.4.21.107"/>
    </reaction>
</comment>
<dbReference type="GO" id="GO:0004252">
    <property type="term" value="F:serine-type endopeptidase activity"/>
    <property type="evidence" value="ECO:0007669"/>
    <property type="project" value="InterPro"/>
</dbReference>
<evidence type="ECO:0000256" key="1">
    <source>
        <dbReference type="ARBA" id="ARBA00001772"/>
    </source>
</evidence>
<dbReference type="InterPro" id="IPR001478">
    <property type="entry name" value="PDZ"/>
</dbReference>
<dbReference type="PANTHER" id="PTHR22939">
    <property type="entry name" value="SERINE PROTEASE FAMILY S1C HTRA-RELATED"/>
    <property type="match status" value="1"/>
</dbReference>
<dbReference type="Pfam" id="PF13180">
    <property type="entry name" value="PDZ_2"/>
    <property type="match status" value="1"/>
</dbReference>
<dbReference type="SMART" id="SM00228">
    <property type="entry name" value="PDZ"/>
    <property type="match status" value="1"/>
</dbReference>
<evidence type="ECO:0000256" key="4">
    <source>
        <dbReference type="ARBA" id="ARBA00013035"/>
    </source>
</evidence>
<keyword evidence="10" id="KW-0346">Stress response</keyword>
<comment type="similarity">
    <text evidence="3">Belongs to the peptidase S1C family.</text>
</comment>
<keyword evidence="8" id="KW-0378">Hydrolase</keyword>
<dbReference type="SUPFAM" id="SSF50156">
    <property type="entry name" value="PDZ domain-like"/>
    <property type="match status" value="1"/>
</dbReference>
<dbReference type="EC" id="3.4.21.107" evidence="4"/>